<reference evidence="1 2" key="1">
    <citation type="journal article" date="2015" name="Stand. Genomic Sci.">
        <title>Genomic Encyclopedia of Bacterial and Archaeal Type Strains, Phase III: the genomes of soil and plant-associated and newly described type strains.</title>
        <authorList>
            <person name="Whitman W.B."/>
            <person name="Woyke T."/>
            <person name="Klenk H.P."/>
            <person name="Zhou Y."/>
            <person name="Lilburn T.G."/>
            <person name="Beck B.J."/>
            <person name="De Vos P."/>
            <person name="Vandamme P."/>
            <person name="Eisen J.A."/>
            <person name="Garrity G."/>
            <person name="Hugenholtz P."/>
            <person name="Kyrpides N.C."/>
        </authorList>
    </citation>
    <scope>NUCLEOTIDE SEQUENCE [LARGE SCALE GENOMIC DNA]</scope>
    <source>
        <strain evidence="1 2">CV53</strain>
    </source>
</reference>
<protein>
    <submittedName>
        <fullName evidence="1">Uncharacterized protein</fullName>
    </submittedName>
</protein>
<dbReference type="EMBL" id="SLVV01000002">
    <property type="protein sequence ID" value="TCN27513.1"/>
    <property type="molecule type" value="Genomic_DNA"/>
</dbReference>
<evidence type="ECO:0000313" key="2">
    <source>
        <dbReference type="Proteomes" id="UP000295689"/>
    </source>
</evidence>
<organism evidence="1 2">
    <name type="scientific">Mesobacillus foraminis</name>
    <dbReference type="NCBI Taxonomy" id="279826"/>
    <lineage>
        <taxon>Bacteria</taxon>
        <taxon>Bacillati</taxon>
        <taxon>Bacillota</taxon>
        <taxon>Bacilli</taxon>
        <taxon>Bacillales</taxon>
        <taxon>Bacillaceae</taxon>
        <taxon>Mesobacillus</taxon>
    </lineage>
</organism>
<accession>A0A4R2BLI3</accession>
<dbReference type="AlphaFoldDB" id="A0A4R2BLI3"/>
<comment type="caution">
    <text evidence="1">The sequence shown here is derived from an EMBL/GenBank/DDBJ whole genome shotgun (WGS) entry which is preliminary data.</text>
</comment>
<gene>
    <name evidence="1" type="ORF">EV146_102467</name>
</gene>
<sequence length="78" mass="8897">MRSKPPLFRYLLGHIGGRIKKRAANRGLSAIFIGPGVKIKVNGYSKFLLFFAFLDRRKTVTLTVKTKWGIDHTKEGMF</sequence>
<evidence type="ECO:0000313" key="1">
    <source>
        <dbReference type="EMBL" id="TCN27513.1"/>
    </source>
</evidence>
<keyword evidence="2" id="KW-1185">Reference proteome</keyword>
<proteinExistence type="predicted"/>
<dbReference type="Proteomes" id="UP000295689">
    <property type="component" value="Unassembled WGS sequence"/>
</dbReference>
<name>A0A4R2BLI3_9BACI</name>